<feature type="domain" description="Cysteine-rich CPCC" evidence="1">
    <location>
        <begin position="28"/>
        <end position="102"/>
    </location>
</feature>
<dbReference type="RefSeq" id="WP_007785003.1">
    <property type="nucleotide sequence ID" value="NZ_CM001441.1"/>
</dbReference>
<dbReference type="STRING" id="768710.DesyoDRAFT_3551"/>
<dbReference type="EMBL" id="CM001441">
    <property type="protein sequence ID" value="EHQ90556.1"/>
    <property type="molecule type" value="Genomic_DNA"/>
</dbReference>
<protein>
    <recommendedName>
        <fullName evidence="1">Cysteine-rich CPCC domain-containing protein</fullName>
    </recommendedName>
</protein>
<dbReference type="Proteomes" id="UP000005104">
    <property type="component" value="Chromosome"/>
</dbReference>
<dbReference type="InterPro" id="IPR025983">
    <property type="entry name" value="Cys_rich_CPCC"/>
</dbReference>
<dbReference type="OrthoDB" id="1456570at2"/>
<evidence type="ECO:0000259" key="1">
    <source>
        <dbReference type="Pfam" id="PF14206"/>
    </source>
</evidence>
<reference evidence="2 3" key="1">
    <citation type="submission" date="2011-11" db="EMBL/GenBank/DDBJ databases">
        <title>The Noncontiguous Finished genome of Desulfosporosinus youngiae DSM 17734.</title>
        <authorList>
            <consortium name="US DOE Joint Genome Institute (JGI-PGF)"/>
            <person name="Lucas S."/>
            <person name="Han J."/>
            <person name="Lapidus A."/>
            <person name="Cheng J.-F."/>
            <person name="Goodwin L."/>
            <person name="Pitluck S."/>
            <person name="Peters L."/>
            <person name="Ovchinnikova G."/>
            <person name="Lu M."/>
            <person name="Land M.L."/>
            <person name="Hauser L."/>
            <person name="Pester M."/>
            <person name="Spring S."/>
            <person name="Ollivier B."/>
            <person name="Rattei T."/>
            <person name="Klenk H.-P."/>
            <person name="Wagner M."/>
            <person name="Loy A."/>
            <person name="Woyke T.J."/>
        </authorList>
    </citation>
    <scope>NUCLEOTIDE SEQUENCE [LARGE SCALE GENOMIC DNA]</scope>
    <source>
        <strain evidence="2 3">DSM 17734</strain>
    </source>
</reference>
<dbReference type="HOGENOM" id="CLU_161873_1_1_9"/>
<evidence type="ECO:0000313" key="2">
    <source>
        <dbReference type="EMBL" id="EHQ90556.1"/>
    </source>
</evidence>
<keyword evidence="3" id="KW-1185">Reference proteome</keyword>
<dbReference type="Pfam" id="PF14206">
    <property type="entry name" value="Cys_rich_CPCC"/>
    <property type="match status" value="1"/>
</dbReference>
<dbReference type="AlphaFoldDB" id="H5XWP8"/>
<gene>
    <name evidence="2" type="ORF">DesyoDRAFT_3551</name>
</gene>
<organism evidence="2 3">
    <name type="scientific">Desulfosporosinus youngiae DSM 17734</name>
    <dbReference type="NCBI Taxonomy" id="768710"/>
    <lineage>
        <taxon>Bacteria</taxon>
        <taxon>Bacillati</taxon>
        <taxon>Bacillota</taxon>
        <taxon>Clostridia</taxon>
        <taxon>Eubacteriales</taxon>
        <taxon>Desulfitobacteriaceae</taxon>
        <taxon>Desulfosporosinus</taxon>
    </lineage>
</organism>
<proteinExistence type="predicted"/>
<name>H5XWP8_9FIRM</name>
<evidence type="ECO:0000313" key="3">
    <source>
        <dbReference type="Proteomes" id="UP000005104"/>
    </source>
</evidence>
<accession>H5XWP8</accession>
<sequence length="106" mass="12152">MKKRRKLYLPDNNCSNLSEETEVVGNAPCPCCEFFTIPNDGDALAYICPVCFWEIDFFIQSEKETSDQNHGLSLSGARNNYIKYGAVMPELKIYCRSPKESEFPRK</sequence>
<dbReference type="eggNOG" id="ENOG5033IST">
    <property type="taxonomic scope" value="Bacteria"/>
</dbReference>